<comment type="caution">
    <text evidence="1">The sequence shown here is derived from an EMBL/GenBank/DDBJ whole genome shotgun (WGS) entry which is preliminary data.</text>
</comment>
<proteinExistence type="predicted"/>
<evidence type="ECO:0000313" key="1">
    <source>
        <dbReference type="EMBL" id="CAK0888715.1"/>
    </source>
</evidence>
<protein>
    <submittedName>
        <fullName evidence="1">Uncharacterized protein</fullName>
    </submittedName>
</protein>
<accession>A0ABN9WPV1</accession>
<organism evidence="1 2">
    <name type="scientific">Prorocentrum cordatum</name>
    <dbReference type="NCBI Taxonomy" id="2364126"/>
    <lineage>
        <taxon>Eukaryota</taxon>
        <taxon>Sar</taxon>
        <taxon>Alveolata</taxon>
        <taxon>Dinophyceae</taxon>
        <taxon>Prorocentrales</taxon>
        <taxon>Prorocentraceae</taxon>
        <taxon>Prorocentrum</taxon>
    </lineage>
</organism>
<keyword evidence="2" id="KW-1185">Reference proteome</keyword>
<gene>
    <name evidence="1" type="ORF">PCOR1329_LOCUS69453</name>
</gene>
<feature type="non-terminal residue" evidence="1">
    <location>
        <position position="193"/>
    </location>
</feature>
<name>A0ABN9WPV1_9DINO</name>
<sequence length="193" mass="20833">MENASEELWGHAGGRSSTDAAYDLCLDKEAAQLVGDHSLVVLLGMLKCCETGIHSAMFDECRANSIRLSTTVATDIKPRDFVDDVAFRVGSGPGGSRQVAATKVVKSGHLAMTRKAAYHFKVFAKMLKIMEKPHVRYVGHDLAADAAVRVAQKTPLKQMHDRKGRLRTLQRGAGKARVAISVDVKGATVCGSR</sequence>
<evidence type="ECO:0000313" key="2">
    <source>
        <dbReference type="Proteomes" id="UP001189429"/>
    </source>
</evidence>
<dbReference type="Proteomes" id="UP001189429">
    <property type="component" value="Unassembled WGS sequence"/>
</dbReference>
<dbReference type="EMBL" id="CAUYUJ010019121">
    <property type="protein sequence ID" value="CAK0888715.1"/>
    <property type="molecule type" value="Genomic_DNA"/>
</dbReference>
<reference evidence="1" key="1">
    <citation type="submission" date="2023-10" db="EMBL/GenBank/DDBJ databases">
        <authorList>
            <person name="Chen Y."/>
            <person name="Shah S."/>
            <person name="Dougan E. K."/>
            <person name="Thang M."/>
            <person name="Chan C."/>
        </authorList>
    </citation>
    <scope>NUCLEOTIDE SEQUENCE [LARGE SCALE GENOMIC DNA]</scope>
</reference>